<evidence type="ECO:0000256" key="1">
    <source>
        <dbReference type="ARBA" id="ARBA00001917"/>
    </source>
</evidence>
<dbReference type="OrthoDB" id="303614at2759"/>
<keyword evidence="11" id="KW-1185">Reference proteome</keyword>
<dbReference type="Pfam" id="PF10590">
    <property type="entry name" value="PNP_phzG_C"/>
    <property type="match status" value="1"/>
</dbReference>
<protein>
    <recommendedName>
        <fullName evidence="4">pyridoxal 5'-phosphate synthase</fullName>
        <ecNumber evidence="4">1.4.3.5</ecNumber>
    </recommendedName>
</protein>
<dbReference type="NCBIfam" id="NF004231">
    <property type="entry name" value="PRK05679.1"/>
    <property type="match status" value="1"/>
</dbReference>
<reference evidence="10 11" key="1">
    <citation type="submission" date="2014-05" db="EMBL/GenBank/DDBJ databases">
        <title>Draft genome sequence of a rare smut relative, Tilletiaria anomala UBC 951.</title>
        <authorList>
            <consortium name="DOE Joint Genome Institute"/>
            <person name="Toome M."/>
            <person name="Kuo A."/>
            <person name="Henrissat B."/>
            <person name="Lipzen A."/>
            <person name="Tritt A."/>
            <person name="Yoshinaga Y."/>
            <person name="Zane M."/>
            <person name="Barry K."/>
            <person name="Grigoriev I.V."/>
            <person name="Spatafora J.W."/>
            <person name="Aimea M.C."/>
        </authorList>
    </citation>
    <scope>NUCLEOTIDE SEQUENCE [LARGE SCALE GENOMIC DNA]</scope>
    <source>
        <strain evidence="10 11">UBC 951</strain>
    </source>
</reference>
<evidence type="ECO:0000256" key="5">
    <source>
        <dbReference type="ARBA" id="ARBA00022630"/>
    </source>
</evidence>
<accession>A0A066VAH3</accession>
<comment type="caution">
    <text evidence="10">The sequence shown here is derived from an EMBL/GenBank/DDBJ whole genome shotgun (WGS) entry which is preliminary data.</text>
</comment>
<comment type="cofactor">
    <cofactor evidence="1">
        <name>FMN</name>
        <dbReference type="ChEBI" id="CHEBI:58210"/>
    </cofactor>
</comment>
<dbReference type="Proteomes" id="UP000027361">
    <property type="component" value="Unassembled WGS sequence"/>
</dbReference>
<dbReference type="NCBIfam" id="TIGR00558">
    <property type="entry name" value="pdxH"/>
    <property type="match status" value="1"/>
</dbReference>
<dbReference type="PANTHER" id="PTHR10851">
    <property type="entry name" value="PYRIDOXINE-5-PHOSPHATE OXIDASE"/>
    <property type="match status" value="1"/>
</dbReference>
<feature type="domain" description="Pyridoxamine 5'-phosphate oxidase N-terminal" evidence="8">
    <location>
        <begin position="159"/>
        <end position="271"/>
    </location>
</feature>
<dbReference type="InParanoid" id="A0A066VAH3"/>
<keyword evidence="7" id="KW-0560">Oxidoreductase</keyword>
<dbReference type="Pfam" id="PF01243">
    <property type="entry name" value="PNPOx_N"/>
    <property type="match status" value="1"/>
</dbReference>
<evidence type="ECO:0000313" key="10">
    <source>
        <dbReference type="EMBL" id="KDN38456.1"/>
    </source>
</evidence>
<dbReference type="GO" id="GO:0010181">
    <property type="term" value="F:FMN binding"/>
    <property type="evidence" value="ECO:0007669"/>
    <property type="project" value="InterPro"/>
</dbReference>
<dbReference type="InterPro" id="IPR011576">
    <property type="entry name" value="Pyridox_Oxase_N"/>
</dbReference>
<dbReference type="GeneID" id="25265265"/>
<dbReference type="OMA" id="AYFRTRP"/>
<dbReference type="InterPro" id="IPR019740">
    <property type="entry name" value="Pyridox_Oxase_CS"/>
</dbReference>
<dbReference type="STRING" id="1037660.A0A066VAH3"/>
<dbReference type="GO" id="GO:0008615">
    <property type="term" value="P:pyridoxine biosynthetic process"/>
    <property type="evidence" value="ECO:0007669"/>
    <property type="project" value="InterPro"/>
</dbReference>
<evidence type="ECO:0000313" key="11">
    <source>
        <dbReference type="Proteomes" id="UP000027361"/>
    </source>
</evidence>
<evidence type="ECO:0000256" key="7">
    <source>
        <dbReference type="ARBA" id="ARBA00023002"/>
    </source>
</evidence>
<proteinExistence type="inferred from homology"/>
<dbReference type="SUPFAM" id="SSF50475">
    <property type="entry name" value="FMN-binding split barrel"/>
    <property type="match status" value="1"/>
</dbReference>
<evidence type="ECO:0000256" key="2">
    <source>
        <dbReference type="ARBA" id="ARBA00004738"/>
    </source>
</evidence>
<sequence>MAAWSASLTLHASAPLRQPRLASVPCSAASQAFRTARTPLKRLPSYRHASAVGARDRRQARPQAPFCALLSVCKMAQYSTRSDAGAPSVTQIATHNQYHSDGIDTSSLLPSPIAQFNKWFKEALDRTDVQEPEAMTICTVSLPPSSSSDFASAHSSWRGAETNAAPRPSARVVLLKGVDPSGFVFYSNYTSRKGEELARNPWISATFYWRALHRSVRICGKAERVTKAESQAYFHSRPIGSRIGARASPQSRVIKDREQLEALVREEEQKCSVPGAAGLNGEEVNAPDAKIEVPHYWGGYRIIPDEVEFWCGRNNRLHDRFRYTRANMDKAADEDQWTVERLAP</sequence>
<dbReference type="HOGENOM" id="CLU_032263_2_0_1"/>
<evidence type="ECO:0000259" key="8">
    <source>
        <dbReference type="Pfam" id="PF01243"/>
    </source>
</evidence>
<dbReference type="RefSeq" id="XP_013240721.1">
    <property type="nucleotide sequence ID" value="XM_013385267.1"/>
</dbReference>
<dbReference type="HAMAP" id="MF_01629">
    <property type="entry name" value="PdxH"/>
    <property type="match status" value="1"/>
</dbReference>
<dbReference type="PROSITE" id="PS01064">
    <property type="entry name" value="PYRIDOX_OXIDASE"/>
    <property type="match status" value="1"/>
</dbReference>
<dbReference type="Gene3D" id="2.30.110.10">
    <property type="entry name" value="Electron Transport, Fmn-binding Protein, Chain A"/>
    <property type="match status" value="1"/>
</dbReference>
<organism evidence="10 11">
    <name type="scientific">Tilletiaria anomala (strain ATCC 24038 / CBS 436.72 / UBC 951)</name>
    <dbReference type="NCBI Taxonomy" id="1037660"/>
    <lineage>
        <taxon>Eukaryota</taxon>
        <taxon>Fungi</taxon>
        <taxon>Dikarya</taxon>
        <taxon>Basidiomycota</taxon>
        <taxon>Ustilaginomycotina</taxon>
        <taxon>Exobasidiomycetes</taxon>
        <taxon>Georgefischeriales</taxon>
        <taxon>Tilletiariaceae</taxon>
        <taxon>Tilletiaria</taxon>
    </lineage>
</organism>
<comment type="pathway">
    <text evidence="3">Cofactor metabolism; pyridoxal 5'-phosphate salvage; pyridoxal 5'-phosphate from pyridoxine 5'-phosphate: step 1/1.</text>
</comment>
<dbReference type="EMBL" id="JMSN01000118">
    <property type="protein sequence ID" value="KDN38456.1"/>
    <property type="molecule type" value="Genomic_DNA"/>
</dbReference>
<comment type="pathway">
    <text evidence="2">Cofactor metabolism; pyridoxal 5'-phosphate salvage; pyridoxal 5'-phosphate from pyridoxamine 5'-phosphate: step 1/1.</text>
</comment>
<keyword evidence="6" id="KW-0288">FMN</keyword>
<evidence type="ECO:0000256" key="3">
    <source>
        <dbReference type="ARBA" id="ARBA00005037"/>
    </source>
</evidence>
<keyword evidence="5" id="KW-0285">Flavoprotein</keyword>
<evidence type="ECO:0000259" key="9">
    <source>
        <dbReference type="Pfam" id="PF10590"/>
    </source>
</evidence>
<dbReference type="UniPathway" id="UPA01068">
    <property type="reaction ID" value="UER00304"/>
</dbReference>
<dbReference type="EC" id="1.4.3.5" evidence="4"/>
<feature type="domain" description="Pyridoxine 5'-phosphate oxidase dimerisation C-terminal" evidence="9">
    <location>
        <begin position="297"/>
        <end position="344"/>
    </location>
</feature>
<dbReference type="FunCoup" id="A0A066VAH3">
    <property type="interactions" value="133"/>
</dbReference>
<evidence type="ECO:0000256" key="6">
    <source>
        <dbReference type="ARBA" id="ARBA00022643"/>
    </source>
</evidence>
<evidence type="ECO:0000256" key="4">
    <source>
        <dbReference type="ARBA" id="ARBA00012801"/>
    </source>
</evidence>
<dbReference type="AlphaFoldDB" id="A0A066VAH3"/>
<gene>
    <name evidence="10" type="ORF">K437DRAFT_259405</name>
</gene>
<dbReference type="InterPro" id="IPR012349">
    <property type="entry name" value="Split_barrel_FMN-bd"/>
</dbReference>
<dbReference type="InterPro" id="IPR019576">
    <property type="entry name" value="Pyridoxamine_oxidase_dimer_C"/>
</dbReference>
<dbReference type="PANTHER" id="PTHR10851:SF0">
    <property type="entry name" value="PYRIDOXINE-5'-PHOSPHATE OXIDASE"/>
    <property type="match status" value="1"/>
</dbReference>
<name>A0A066VAH3_TILAU</name>
<dbReference type="GO" id="GO:0004733">
    <property type="term" value="F:pyridoxamine phosphate oxidase activity"/>
    <property type="evidence" value="ECO:0007669"/>
    <property type="project" value="UniProtKB-EC"/>
</dbReference>
<dbReference type="InterPro" id="IPR000659">
    <property type="entry name" value="Pyridox_Oxase"/>
</dbReference>